<evidence type="ECO:0000313" key="5">
    <source>
        <dbReference type="Proteomes" id="UP001153620"/>
    </source>
</evidence>
<dbReference type="PANTHER" id="PTHR45999">
    <property type="entry name" value="UNC-13-4A, ISOFORM B"/>
    <property type="match status" value="1"/>
</dbReference>
<dbReference type="AlphaFoldDB" id="A0A9N9RM59"/>
<dbReference type="Proteomes" id="UP001153620">
    <property type="component" value="Chromosome 1"/>
</dbReference>
<feature type="domain" description="C2" evidence="3">
    <location>
        <begin position="873"/>
        <end position="981"/>
    </location>
</feature>
<dbReference type="InterPro" id="IPR052095">
    <property type="entry name" value="UNC-13_domain"/>
</dbReference>
<dbReference type="EMBL" id="OU895877">
    <property type="protein sequence ID" value="CAG9799488.1"/>
    <property type="molecule type" value="Genomic_DNA"/>
</dbReference>
<evidence type="ECO:0000256" key="2">
    <source>
        <dbReference type="ARBA" id="ARBA00022483"/>
    </source>
</evidence>
<dbReference type="Pfam" id="PF00168">
    <property type="entry name" value="C2"/>
    <property type="match status" value="1"/>
</dbReference>
<gene>
    <name evidence="4" type="ORF">CHIRRI_LOCUS2454</name>
</gene>
<dbReference type="GO" id="GO:0006887">
    <property type="term" value="P:exocytosis"/>
    <property type="evidence" value="ECO:0007669"/>
    <property type="project" value="UniProtKB-KW"/>
</dbReference>
<dbReference type="PANTHER" id="PTHR45999:SF4">
    <property type="entry name" value="UNC-13-4A, ISOFORM B"/>
    <property type="match status" value="1"/>
</dbReference>
<accession>A0A9N9RM59</accession>
<dbReference type="Gene3D" id="2.60.40.150">
    <property type="entry name" value="C2 domain"/>
    <property type="match status" value="1"/>
</dbReference>
<sequence>MGDFEKRRLSNMFSSLRPKQKAAELKKKILQSRSSLSALVLANAENNLYLCQNGIDMPIFTSEMKGIKPTVAKKISPKEITIFESIENETDNDESQREVNDVGKHTPHILEIVEKHKHKIILDVQKLLRSNNNFDSKENLNDDEYIAVNNITAEAYMKDVFNAAHMERLNLETQSRESIVNAVDTSDKLCTPEATIIDNIEAHAALIQVILKYELEVSRMPHYKWNENFSVTAKKILKLHSDFQLNEDLSILFAKWTAYVGTHQQYPLSLESFHTILEKVICQCTKAKRNKAFKIKLPGVKISPAAIARVLKAGIVQKGISDSSNSNNIHLKAKTEVVKFFWKSAYELFDNFLSFVENLHYDINSSNVLAKGQTLKKMFIIIKKFENIEIPDDYEERNFKECVKESLIFGTKEHLKKNININVLEDPNLSTSKVVELINILKFVLRHLEEFDGIYGLVFEFFYKESTYELLFSVYDSELTKIIKPAISIIGKIKNEDIKDYNEADKDGLNKIIELYSELKNFTDHVEKKLANGNFNLKKYKQWFIAEIDVWRKLIETRDLIRIDKSIEIDELKLEFYNAKYSSSAIDTIQILYGTKKFWENLNWFNTSEKENLVEKIAMDICHVSVMYFERFMEKIEKSVENEKKTIDKVSSHLSVAIGNYKHICENNQNLMNEFILNNKITDVSAIQKHVDNTKENLCEKVHQLLATILKLLYPTIREMIVENAKNKNFNDHDFFMCLTRHIEDMLTILHDELARNEFGVAKSILLRDILEMFSEIAQDSINEKMSQIFFINLLKIFSSLKHTFQYIESENTINKNKKAQKIEKLLEYYAVDTSQLILRYFKDRYEIQKQAGKNLSIPQRFLTVKCAFRGLKLKIEILSANELNTYEMNRKCDSYVKFYIIPERLFPTHQNFKTKVQQNNNFPLYEEAFEIELTEEQKNMKDAILYFNIKHKYLIASNDSIGEAFLSFKDILEESKNANPVKLTLTRLQSDDLESFKAIQYRSQTGDKETKDMLVKFTKLPKAI</sequence>
<dbReference type="InterPro" id="IPR000008">
    <property type="entry name" value="C2_dom"/>
</dbReference>
<dbReference type="InterPro" id="IPR035892">
    <property type="entry name" value="C2_domain_sf"/>
</dbReference>
<dbReference type="Gene3D" id="1.10.357.50">
    <property type="match status" value="1"/>
</dbReference>
<dbReference type="SUPFAM" id="SSF49562">
    <property type="entry name" value="C2 domain (Calcium/lipid-binding domain, CaLB)"/>
    <property type="match status" value="1"/>
</dbReference>
<evidence type="ECO:0000256" key="1">
    <source>
        <dbReference type="ARBA" id="ARBA00005823"/>
    </source>
</evidence>
<dbReference type="SMART" id="SM00239">
    <property type="entry name" value="C2"/>
    <property type="match status" value="1"/>
</dbReference>
<keyword evidence="2" id="KW-0268">Exocytosis</keyword>
<organism evidence="4 5">
    <name type="scientific">Chironomus riparius</name>
    <dbReference type="NCBI Taxonomy" id="315576"/>
    <lineage>
        <taxon>Eukaryota</taxon>
        <taxon>Metazoa</taxon>
        <taxon>Ecdysozoa</taxon>
        <taxon>Arthropoda</taxon>
        <taxon>Hexapoda</taxon>
        <taxon>Insecta</taxon>
        <taxon>Pterygota</taxon>
        <taxon>Neoptera</taxon>
        <taxon>Endopterygota</taxon>
        <taxon>Diptera</taxon>
        <taxon>Nematocera</taxon>
        <taxon>Chironomoidea</taxon>
        <taxon>Chironomidae</taxon>
        <taxon>Chironominae</taxon>
        <taxon>Chironomus</taxon>
    </lineage>
</organism>
<dbReference type="OrthoDB" id="67700at2759"/>
<comment type="similarity">
    <text evidence="1">Belongs to the unc-13 family.</text>
</comment>
<keyword evidence="5" id="KW-1185">Reference proteome</keyword>
<dbReference type="GO" id="GO:0099503">
    <property type="term" value="C:secretory vesicle"/>
    <property type="evidence" value="ECO:0007669"/>
    <property type="project" value="TreeGrafter"/>
</dbReference>
<evidence type="ECO:0000313" key="4">
    <source>
        <dbReference type="EMBL" id="CAG9799488.1"/>
    </source>
</evidence>
<protein>
    <recommendedName>
        <fullName evidence="3">C2 domain-containing protein</fullName>
    </recommendedName>
</protein>
<reference evidence="4" key="2">
    <citation type="submission" date="2022-10" db="EMBL/GenBank/DDBJ databases">
        <authorList>
            <consortium name="ENA_rothamsted_submissions"/>
            <consortium name="culmorum"/>
            <person name="King R."/>
        </authorList>
    </citation>
    <scope>NUCLEOTIDE SEQUENCE</scope>
</reference>
<name>A0A9N9RM59_9DIPT</name>
<proteinExistence type="inferred from homology"/>
<reference evidence="4" key="1">
    <citation type="submission" date="2022-01" db="EMBL/GenBank/DDBJ databases">
        <authorList>
            <person name="King R."/>
        </authorList>
    </citation>
    <scope>NUCLEOTIDE SEQUENCE</scope>
</reference>
<evidence type="ECO:0000259" key="3">
    <source>
        <dbReference type="SMART" id="SM00239"/>
    </source>
</evidence>